<dbReference type="Gene3D" id="3.30.1380.20">
    <property type="entry name" value="Trafficking protein particle complex subunit 3"/>
    <property type="match status" value="1"/>
</dbReference>
<sequence length="188" mass="21370">MSFLPNASSALSLFQQLSLDDTSRQKKQVNSSTLDFLIIEMVDLMFRTTTNSENDKESVYYKLEQLGYRVGQALVERFTKERPRFVDNLEVVKFICKDLWTVVFGKQIDNLKTNHRGVYVLQDNQFRWFMRMSTEIGGPDAARKAIPFVWFPCGLIRGALANLGVPSVVVAETSSLPVCSFQIKVAKS</sequence>
<evidence type="ECO:0000313" key="3">
    <source>
        <dbReference type="Proteomes" id="UP001479436"/>
    </source>
</evidence>
<dbReference type="EMBL" id="JASJQH010006921">
    <property type="protein sequence ID" value="KAK9727432.1"/>
    <property type="molecule type" value="Genomic_DNA"/>
</dbReference>
<accession>A0ABR2W9G9</accession>
<organism evidence="2 3">
    <name type="scientific">Basidiobolus ranarum</name>
    <dbReference type="NCBI Taxonomy" id="34480"/>
    <lineage>
        <taxon>Eukaryota</taxon>
        <taxon>Fungi</taxon>
        <taxon>Fungi incertae sedis</taxon>
        <taxon>Zoopagomycota</taxon>
        <taxon>Entomophthoromycotina</taxon>
        <taxon>Basidiobolomycetes</taxon>
        <taxon>Basidiobolales</taxon>
        <taxon>Basidiobolaceae</taxon>
        <taxon>Basidiobolus</taxon>
    </lineage>
</organism>
<dbReference type="CDD" id="cd14944">
    <property type="entry name" value="TRAPPC6A_Trs33"/>
    <property type="match status" value="1"/>
</dbReference>
<comment type="caution">
    <text evidence="2">The sequence shown here is derived from an EMBL/GenBank/DDBJ whole genome shotgun (WGS) entry which is preliminary data.</text>
</comment>
<dbReference type="PANTHER" id="PTHR12817:SF0">
    <property type="entry name" value="GEO08327P1"/>
    <property type="match status" value="1"/>
</dbReference>
<dbReference type="InterPro" id="IPR037992">
    <property type="entry name" value="TRAPPC6/Trs33"/>
</dbReference>
<reference evidence="2 3" key="1">
    <citation type="submission" date="2023-04" db="EMBL/GenBank/DDBJ databases">
        <title>Genome of Basidiobolus ranarum AG-B5.</title>
        <authorList>
            <person name="Stajich J.E."/>
            <person name="Carter-House D."/>
            <person name="Gryganskyi A."/>
        </authorList>
    </citation>
    <scope>NUCLEOTIDE SEQUENCE [LARGE SCALE GENOMIC DNA]</scope>
    <source>
        <strain evidence="2 3">AG-B5</strain>
    </source>
</reference>
<dbReference type="PANTHER" id="PTHR12817">
    <property type="entry name" value="TRAFFICKING PROTEIN PARTICLE COMPLEX SUBUNIT 6B"/>
    <property type="match status" value="1"/>
</dbReference>
<evidence type="ECO:0000256" key="1">
    <source>
        <dbReference type="ARBA" id="ARBA00006218"/>
    </source>
</evidence>
<protein>
    <recommendedName>
        <fullName evidence="4">Trafficking protein particle complex subunit 6B</fullName>
    </recommendedName>
</protein>
<keyword evidence="3" id="KW-1185">Reference proteome</keyword>
<dbReference type="InterPro" id="IPR007194">
    <property type="entry name" value="TRAPP_component"/>
</dbReference>
<dbReference type="Proteomes" id="UP001479436">
    <property type="component" value="Unassembled WGS sequence"/>
</dbReference>
<gene>
    <name evidence="2" type="ORF">K7432_001871</name>
</gene>
<name>A0ABR2W9G9_9FUNG</name>
<comment type="similarity">
    <text evidence="1">Belongs to the TRAPP small subunits family. BET3 subfamily.</text>
</comment>
<dbReference type="Pfam" id="PF04051">
    <property type="entry name" value="TRAPP"/>
    <property type="match status" value="1"/>
</dbReference>
<dbReference type="SUPFAM" id="SSF111126">
    <property type="entry name" value="Ligand-binding domain in the NO signalling and Golgi transport"/>
    <property type="match status" value="1"/>
</dbReference>
<evidence type="ECO:0000313" key="2">
    <source>
        <dbReference type="EMBL" id="KAK9727432.1"/>
    </source>
</evidence>
<dbReference type="InterPro" id="IPR024096">
    <property type="entry name" value="NO_sig/Golgi_transp_ligand-bd"/>
</dbReference>
<proteinExistence type="inferred from homology"/>
<evidence type="ECO:0008006" key="4">
    <source>
        <dbReference type="Google" id="ProtNLM"/>
    </source>
</evidence>